<proteinExistence type="predicted"/>
<accession>A0ABW5XHX3</accession>
<keyword evidence="2" id="KW-1185">Reference proteome</keyword>
<dbReference type="Proteomes" id="UP001597391">
    <property type="component" value="Unassembled WGS sequence"/>
</dbReference>
<evidence type="ECO:0008006" key="3">
    <source>
        <dbReference type="Google" id="ProtNLM"/>
    </source>
</evidence>
<evidence type="ECO:0000313" key="2">
    <source>
        <dbReference type="Proteomes" id="UP001597391"/>
    </source>
</evidence>
<organism evidence="1 2">
    <name type="scientific">Populibacterium corticicola</name>
    <dbReference type="NCBI Taxonomy" id="1812826"/>
    <lineage>
        <taxon>Bacteria</taxon>
        <taxon>Bacillati</taxon>
        <taxon>Actinomycetota</taxon>
        <taxon>Actinomycetes</taxon>
        <taxon>Micrococcales</taxon>
        <taxon>Jonesiaceae</taxon>
        <taxon>Populibacterium</taxon>
    </lineage>
</organism>
<dbReference type="EMBL" id="JBHUOP010000004">
    <property type="protein sequence ID" value="MFD2840989.1"/>
    <property type="molecule type" value="Genomic_DNA"/>
</dbReference>
<name>A0ABW5XHX3_9MICO</name>
<dbReference type="RefSeq" id="WP_377466916.1">
    <property type="nucleotide sequence ID" value="NZ_JBHUOP010000004.1"/>
</dbReference>
<reference evidence="2" key="1">
    <citation type="journal article" date="2019" name="Int. J. Syst. Evol. Microbiol.">
        <title>The Global Catalogue of Microorganisms (GCM) 10K type strain sequencing project: providing services to taxonomists for standard genome sequencing and annotation.</title>
        <authorList>
            <consortium name="The Broad Institute Genomics Platform"/>
            <consortium name="The Broad Institute Genome Sequencing Center for Infectious Disease"/>
            <person name="Wu L."/>
            <person name="Ma J."/>
        </authorList>
    </citation>
    <scope>NUCLEOTIDE SEQUENCE [LARGE SCALE GENOMIC DNA]</scope>
    <source>
        <strain evidence="2">KCTC 33576</strain>
    </source>
</reference>
<protein>
    <recommendedName>
        <fullName evidence="3">PH domain-containing protein</fullName>
    </recommendedName>
</protein>
<sequence length="287" mass="32545">MTQIGSPETEDEWLIRLRKIVEEVRALETQPEGYWVPESGSAASRDDKETLVVKMSDSVSYFILTASQCLSQLADGLEKDDGVLRPIAPFVLLRTALIGASQALWVLQPKSRADRVSRLDRLTLESYRNMGNLVTEMSLESWISDEVTSSLESSAAHLSLLREKYKEHKGKIEKPINTEIIKDVADILAPQESNRAIHVAIRELWQSSSGYTHAFPWVMHVRHNDPEDRIQTPEGNSRRIQTTYRDLGSGLGVVLLLVKTVLELWETRSTNWHSDRLFPLTPVSRLE</sequence>
<gene>
    <name evidence="1" type="ORF">ACFSYH_10460</name>
</gene>
<comment type="caution">
    <text evidence="1">The sequence shown here is derived from an EMBL/GenBank/DDBJ whole genome shotgun (WGS) entry which is preliminary data.</text>
</comment>
<evidence type="ECO:0000313" key="1">
    <source>
        <dbReference type="EMBL" id="MFD2840989.1"/>
    </source>
</evidence>